<keyword evidence="1" id="KW-0472">Membrane</keyword>
<dbReference type="Proteomes" id="UP001589906">
    <property type="component" value="Unassembled WGS sequence"/>
</dbReference>
<feature type="transmembrane region" description="Helical" evidence="1">
    <location>
        <begin position="60"/>
        <end position="83"/>
    </location>
</feature>
<reference evidence="2 3" key="1">
    <citation type="submission" date="2024-09" db="EMBL/GenBank/DDBJ databases">
        <authorList>
            <person name="Sun Q."/>
            <person name="Mori K."/>
        </authorList>
    </citation>
    <scope>NUCLEOTIDE SEQUENCE [LARGE SCALE GENOMIC DNA]</scope>
    <source>
        <strain evidence="2 3">NCAIM B.02621</strain>
    </source>
</reference>
<proteinExistence type="predicted"/>
<dbReference type="RefSeq" id="WP_376835460.1">
    <property type="nucleotide sequence ID" value="NZ_JBHLSW010000004.1"/>
</dbReference>
<dbReference type="InterPro" id="IPR018723">
    <property type="entry name" value="DUF2254_membrane"/>
</dbReference>
<feature type="transmembrane region" description="Helical" evidence="1">
    <location>
        <begin position="21"/>
        <end position="40"/>
    </location>
</feature>
<evidence type="ECO:0000313" key="3">
    <source>
        <dbReference type="Proteomes" id="UP001589906"/>
    </source>
</evidence>
<evidence type="ECO:0000313" key="2">
    <source>
        <dbReference type="EMBL" id="MFC0633549.1"/>
    </source>
</evidence>
<feature type="transmembrane region" description="Helical" evidence="1">
    <location>
        <begin position="104"/>
        <end position="126"/>
    </location>
</feature>
<dbReference type="EMBL" id="JBHLSW010000004">
    <property type="protein sequence ID" value="MFC0633549.1"/>
    <property type="molecule type" value="Genomic_DNA"/>
</dbReference>
<organism evidence="2 3">
    <name type="scientific">Brevundimonas balnearis</name>
    <dbReference type="NCBI Taxonomy" id="1572858"/>
    <lineage>
        <taxon>Bacteria</taxon>
        <taxon>Pseudomonadati</taxon>
        <taxon>Pseudomonadota</taxon>
        <taxon>Alphaproteobacteria</taxon>
        <taxon>Caulobacterales</taxon>
        <taxon>Caulobacteraceae</taxon>
        <taxon>Brevundimonas</taxon>
    </lineage>
</organism>
<comment type="caution">
    <text evidence="2">The sequence shown here is derived from an EMBL/GenBank/DDBJ whole genome shotgun (WGS) entry which is preliminary data.</text>
</comment>
<gene>
    <name evidence="2" type="ORF">ACFFGE_06625</name>
</gene>
<keyword evidence="1" id="KW-0812">Transmembrane</keyword>
<keyword evidence="3" id="KW-1185">Reference proteome</keyword>
<accession>A0ABV6R1Q2</accession>
<keyword evidence="1" id="KW-1133">Transmembrane helix</keyword>
<dbReference type="Pfam" id="PF10011">
    <property type="entry name" value="DUF2254"/>
    <property type="match status" value="1"/>
</dbReference>
<feature type="transmembrane region" description="Helical" evidence="1">
    <location>
        <begin position="132"/>
        <end position="153"/>
    </location>
</feature>
<protein>
    <submittedName>
        <fullName evidence="2">DUF2254 domain-containing protein</fullName>
    </submittedName>
</protein>
<name>A0ABV6R1Q2_9CAUL</name>
<evidence type="ECO:0000256" key="1">
    <source>
        <dbReference type="SAM" id="Phobius"/>
    </source>
</evidence>
<sequence>MQAWLFKLAQTTRRLGPRVGLQTALSMLAVAATPLLGRYVPSDWTGRLGENAVDSVLTLLASAMLPVATFSMATIVAAHTAVLGNASPRAAALLMQDKSALRAVSVFLGAFVYSLLALIGLATGQFGAGARLVLFLLTLFVVAWVIVRLVTWVDAITRMVRVRDAVRRVESEFELALKDREPLLGGAPAGPVPLGAQPVPPTSIGYVQMIDVDALQSLAERHGLVLQLALLPGAFTRLSQPLMHVVEGEADEDVVAKLRKSFVIEQRRDFRQDPRFGLVVLGEIASRALSPGINDPGTAIDAVGAAVRALSHLGEDCRRSRGEVRCGRVRVPQLPIDDAFEDVFRPIARDGRAFVEVQIALQHGLEELARVPAEGFADAARRQSRQALARAEQALTLQDDLTEVRAAARWSG</sequence>